<feature type="signal peptide" evidence="1">
    <location>
        <begin position="1"/>
        <end position="18"/>
    </location>
</feature>
<keyword evidence="3" id="KW-1185">Reference proteome</keyword>
<evidence type="ECO:0000313" key="2">
    <source>
        <dbReference type="EMBL" id="KZW02326.1"/>
    </source>
</evidence>
<reference evidence="2 3" key="1">
    <citation type="journal article" date="2016" name="Mol. Biol. Evol.">
        <title>Comparative Genomics of Early-Diverging Mushroom-Forming Fungi Provides Insights into the Origins of Lignocellulose Decay Capabilities.</title>
        <authorList>
            <person name="Nagy L.G."/>
            <person name="Riley R."/>
            <person name="Tritt A."/>
            <person name="Adam C."/>
            <person name="Daum C."/>
            <person name="Floudas D."/>
            <person name="Sun H."/>
            <person name="Yadav J.S."/>
            <person name="Pangilinan J."/>
            <person name="Larsson K.H."/>
            <person name="Matsuura K."/>
            <person name="Barry K."/>
            <person name="Labutti K."/>
            <person name="Kuo R."/>
            <person name="Ohm R.A."/>
            <person name="Bhattacharya S.S."/>
            <person name="Shirouzu T."/>
            <person name="Yoshinaga Y."/>
            <person name="Martin F.M."/>
            <person name="Grigoriev I.V."/>
            <person name="Hibbett D.S."/>
        </authorList>
    </citation>
    <scope>NUCLEOTIDE SEQUENCE [LARGE SCALE GENOMIC DNA]</scope>
    <source>
        <strain evidence="2 3">HHB12029</strain>
    </source>
</reference>
<protein>
    <recommendedName>
        <fullName evidence="4">CBM1 domain-containing protein</fullName>
    </recommendedName>
</protein>
<dbReference type="AlphaFoldDB" id="A0A165PKZ4"/>
<evidence type="ECO:0008006" key="4">
    <source>
        <dbReference type="Google" id="ProtNLM"/>
    </source>
</evidence>
<accession>A0A165PKZ4</accession>
<evidence type="ECO:0000313" key="3">
    <source>
        <dbReference type="Proteomes" id="UP000077266"/>
    </source>
</evidence>
<evidence type="ECO:0000256" key="1">
    <source>
        <dbReference type="SAM" id="SignalP"/>
    </source>
</evidence>
<dbReference type="EMBL" id="KV425889">
    <property type="protein sequence ID" value="KZW02326.1"/>
    <property type="molecule type" value="Genomic_DNA"/>
</dbReference>
<feature type="chain" id="PRO_5007864242" description="CBM1 domain-containing protein" evidence="1">
    <location>
        <begin position="19"/>
        <end position="53"/>
    </location>
</feature>
<dbReference type="Proteomes" id="UP000077266">
    <property type="component" value="Unassembled WGS sequence"/>
</dbReference>
<name>A0A165PKZ4_EXIGL</name>
<dbReference type="InParanoid" id="A0A165PKZ4"/>
<keyword evidence="1" id="KW-0732">Signal</keyword>
<gene>
    <name evidence="2" type="ORF">EXIGLDRAFT_735787</name>
</gene>
<organism evidence="2 3">
    <name type="scientific">Exidia glandulosa HHB12029</name>
    <dbReference type="NCBI Taxonomy" id="1314781"/>
    <lineage>
        <taxon>Eukaryota</taxon>
        <taxon>Fungi</taxon>
        <taxon>Dikarya</taxon>
        <taxon>Basidiomycota</taxon>
        <taxon>Agaricomycotina</taxon>
        <taxon>Agaricomycetes</taxon>
        <taxon>Auriculariales</taxon>
        <taxon>Exidiaceae</taxon>
        <taxon>Exidia</taxon>
    </lineage>
</organism>
<proteinExistence type="predicted"/>
<sequence length="53" mass="5594">MLFRCIIALTALAALVVAAPVPNACGRDVLGKRCCHCNDRSVPEPAGLELESQ</sequence>